<evidence type="ECO:0000259" key="5">
    <source>
        <dbReference type="Pfam" id="PF22607"/>
    </source>
</evidence>
<dbReference type="Gene3D" id="3.50.50.60">
    <property type="entry name" value="FAD/NAD(P)-binding domain"/>
    <property type="match status" value="2"/>
</dbReference>
<dbReference type="SUPFAM" id="SSF51905">
    <property type="entry name" value="FAD/NAD(P)-binding domain"/>
    <property type="match status" value="1"/>
</dbReference>
<evidence type="ECO:0000256" key="2">
    <source>
        <dbReference type="ARBA" id="ARBA00022827"/>
    </source>
</evidence>
<protein>
    <submittedName>
        <fullName evidence="6">FAD/NAD(P)-binding domain-containing protein</fullName>
    </submittedName>
</protein>
<dbReference type="AlphaFoldDB" id="A0A6A6ZK45"/>
<dbReference type="Pfam" id="PF22607">
    <property type="entry name" value="FAD_binding-like"/>
    <property type="match status" value="1"/>
</dbReference>
<feature type="domain" description="FAD-binding" evidence="4">
    <location>
        <begin position="6"/>
        <end position="50"/>
    </location>
</feature>
<dbReference type="Gene3D" id="3.30.9.60">
    <property type="match status" value="1"/>
</dbReference>
<dbReference type="InterPro" id="IPR036188">
    <property type="entry name" value="FAD/NAD-bd_sf"/>
</dbReference>
<dbReference type="InterPro" id="IPR053212">
    <property type="entry name" value="DHP_3-monooxygenase"/>
</dbReference>
<reference evidence="6" key="1">
    <citation type="journal article" date="2020" name="Stud. Mycol.">
        <title>101 Dothideomycetes genomes: a test case for predicting lifestyles and emergence of pathogens.</title>
        <authorList>
            <person name="Haridas S."/>
            <person name="Albert R."/>
            <person name="Binder M."/>
            <person name="Bloem J."/>
            <person name="Labutti K."/>
            <person name="Salamov A."/>
            <person name="Andreopoulos B."/>
            <person name="Baker S."/>
            <person name="Barry K."/>
            <person name="Bills G."/>
            <person name="Bluhm B."/>
            <person name="Cannon C."/>
            <person name="Castanera R."/>
            <person name="Culley D."/>
            <person name="Daum C."/>
            <person name="Ezra D."/>
            <person name="Gonzalez J."/>
            <person name="Henrissat B."/>
            <person name="Kuo A."/>
            <person name="Liang C."/>
            <person name="Lipzen A."/>
            <person name="Lutzoni F."/>
            <person name="Magnuson J."/>
            <person name="Mondo S."/>
            <person name="Nolan M."/>
            <person name="Ohm R."/>
            <person name="Pangilinan J."/>
            <person name="Park H.-J."/>
            <person name="Ramirez L."/>
            <person name="Alfaro M."/>
            <person name="Sun H."/>
            <person name="Tritt A."/>
            <person name="Yoshinaga Y."/>
            <person name="Zwiers L.-H."/>
            <person name="Turgeon B."/>
            <person name="Goodwin S."/>
            <person name="Spatafora J."/>
            <person name="Crous P."/>
            <person name="Grigoriev I."/>
        </authorList>
    </citation>
    <scope>NUCLEOTIDE SEQUENCE</scope>
    <source>
        <strain evidence="6">CBS 113818</strain>
    </source>
</reference>
<dbReference type="PANTHER" id="PTHR47469:SF2">
    <property type="entry name" value="OS06G0597600 PROTEIN"/>
    <property type="match status" value="1"/>
</dbReference>
<evidence type="ECO:0000259" key="4">
    <source>
        <dbReference type="Pfam" id="PF01494"/>
    </source>
</evidence>
<dbReference type="InterPro" id="IPR054707">
    <property type="entry name" value="DhpH_subs-bd"/>
</dbReference>
<dbReference type="GO" id="GO:0016491">
    <property type="term" value="F:oxidoreductase activity"/>
    <property type="evidence" value="ECO:0007669"/>
    <property type="project" value="UniProtKB-KW"/>
</dbReference>
<proteinExistence type="predicted"/>
<organism evidence="6 7">
    <name type="scientific">Ophiobolus disseminans</name>
    <dbReference type="NCBI Taxonomy" id="1469910"/>
    <lineage>
        <taxon>Eukaryota</taxon>
        <taxon>Fungi</taxon>
        <taxon>Dikarya</taxon>
        <taxon>Ascomycota</taxon>
        <taxon>Pezizomycotina</taxon>
        <taxon>Dothideomycetes</taxon>
        <taxon>Pleosporomycetidae</taxon>
        <taxon>Pleosporales</taxon>
        <taxon>Pleosporineae</taxon>
        <taxon>Phaeosphaeriaceae</taxon>
        <taxon>Ophiobolus</taxon>
    </lineage>
</organism>
<feature type="domain" description="2,6-dihydroxypyridine 3-monooxygenase substrate binding" evidence="5">
    <location>
        <begin position="179"/>
        <end position="306"/>
    </location>
</feature>
<evidence type="ECO:0000313" key="6">
    <source>
        <dbReference type="EMBL" id="KAF2821461.1"/>
    </source>
</evidence>
<sequence>MTGQNMQVVIVGGSLSGLIHAIVFQSLGHDVHVLERSPAESLHSQAAGLSAGPDVQKFINEYIKPKQLYAKTAGAVEVIDVEGGVINPIPSKDPYHFTTWSLLYNLFKSHFLAGDVAKAKYKTQKWVQEVKTDGDKLVVIYADTASDAQHELRADLVIAADGAHSAVRESVIPGISPQYTGFVTWRGAVPAAAVSEASRKALEGRMLMFRTDNGYTVSYNVPSDSGNLAPDDSQFIWVWYHKIDQNSQEFIDTFTDSSGKKHSTTVPRGKVDPEVWAKRQSSGAALSVPFAELIKKTTDPFVSAIRESSAPQTVAYDGKLLLVGDAFSLFRPHTGSSTNQTARQALELAEVFRGQKTLDEWQASSLGYARMTGAISKAFGEYCFTGQIPQSLAAAIKPEQQAK</sequence>
<dbReference type="OrthoDB" id="16820at2759"/>
<dbReference type="InterPro" id="IPR002938">
    <property type="entry name" value="FAD-bd"/>
</dbReference>
<gene>
    <name evidence="6" type="ORF">CC86DRAFT_411150</name>
</gene>
<keyword evidence="1" id="KW-0285">Flavoprotein</keyword>
<dbReference type="EMBL" id="MU006237">
    <property type="protein sequence ID" value="KAF2821461.1"/>
    <property type="molecule type" value="Genomic_DNA"/>
</dbReference>
<dbReference type="Proteomes" id="UP000799424">
    <property type="component" value="Unassembled WGS sequence"/>
</dbReference>
<dbReference type="GO" id="GO:0071949">
    <property type="term" value="F:FAD binding"/>
    <property type="evidence" value="ECO:0007669"/>
    <property type="project" value="InterPro"/>
</dbReference>
<dbReference type="SUPFAM" id="SSF54373">
    <property type="entry name" value="FAD-linked reductases, C-terminal domain"/>
    <property type="match status" value="1"/>
</dbReference>
<evidence type="ECO:0000313" key="7">
    <source>
        <dbReference type="Proteomes" id="UP000799424"/>
    </source>
</evidence>
<keyword evidence="2" id="KW-0274">FAD</keyword>
<keyword evidence="7" id="KW-1185">Reference proteome</keyword>
<evidence type="ECO:0000256" key="1">
    <source>
        <dbReference type="ARBA" id="ARBA00022630"/>
    </source>
</evidence>
<evidence type="ECO:0000256" key="3">
    <source>
        <dbReference type="ARBA" id="ARBA00023002"/>
    </source>
</evidence>
<name>A0A6A6ZK45_9PLEO</name>
<dbReference type="PANTHER" id="PTHR47469">
    <property type="entry name" value="MONOOXYGENASE-LIKE"/>
    <property type="match status" value="1"/>
</dbReference>
<accession>A0A6A6ZK45</accession>
<dbReference type="Pfam" id="PF01494">
    <property type="entry name" value="FAD_binding_3"/>
    <property type="match status" value="1"/>
</dbReference>
<dbReference type="PRINTS" id="PR00420">
    <property type="entry name" value="RNGMNOXGNASE"/>
</dbReference>
<keyword evidence="3" id="KW-0560">Oxidoreductase</keyword>